<reference evidence="2 3" key="1">
    <citation type="submission" date="2019-03" db="EMBL/GenBank/DDBJ databases">
        <title>Genomic Encyclopedia of Type Strains, Phase IV (KMG-IV): sequencing the most valuable type-strain genomes for metagenomic binning, comparative biology and taxonomic classification.</title>
        <authorList>
            <person name="Goeker M."/>
        </authorList>
    </citation>
    <scope>NUCLEOTIDE SEQUENCE [LARGE SCALE GENOMIC DNA]</scope>
    <source>
        <strain evidence="2 3">DSM 18577</strain>
    </source>
</reference>
<dbReference type="AlphaFoldDB" id="A0A4V2PNC5"/>
<comment type="similarity">
    <text evidence="1">Belongs to the UPF0352 family.</text>
</comment>
<dbReference type="InterPro" id="IPR009857">
    <property type="entry name" value="UPF0352"/>
</dbReference>
<dbReference type="SUPFAM" id="SSF158651">
    <property type="entry name" value="YejL-like"/>
    <property type="match status" value="1"/>
</dbReference>
<evidence type="ECO:0000256" key="1">
    <source>
        <dbReference type="HAMAP-Rule" id="MF_00816"/>
    </source>
</evidence>
<dbReference type="EMBL" id="SMGD01000018">
    <property type="protein sequence ID" value="TCK46557.1"/>
    <property type="molecule type" value="Genomic_DNA"/>
</dbReference>
<proteinExistence type="inferred from homology"/>
<evidence type="ECO:0000313" key="2">
    <source>
        <dbReference type="EMBL" id="TCK46557.1"/>
    </source>
</evidence>
<dbReference type="RefSeq" id="WP_131914242.1">
    <property type="nucleotide sequence ID" value="NZ_OU594967.1"/>
</dbReference>
<dbReference type="InterPro" id="IPR023202">
    <property type="entry name" value="YejL_sf"/>
</dbReference>
<protein>
    <recommendedName>
        <fullName evidence="1">UPF0352 protein EV690_3507</fullName>
    </recommendedName>
</protein>
<sequence length="75" mass="8174">MAIISKYPSEKVEQMLQEIITILDNHQAPNDLALMVLGNAATNIINTRIAAGQRQKLAESFGQALKSSVESPKHS</sequence>
<dbReference type="Gene3D" id="1.10.3390.10">
    <property type="entry name" value="YejL-like"/>
    <property type="match status" value="1"/>
</dbReference>
<dbReference type="Proteomes" id="UP000295565">
    <property type="component" value="Unassembled WGS sequence"/>
</dbReference>
<evidence type="ECO:0000313" key="3">
    <source>
        <dbReference type="Proteomes" id="UP000295565"/>
    </source>
</evidence>
<keyword evidence="3" id="KW-1185">Reference proteome</keyword>
<dbReference type="HAMAP" id="MF_00816">
    <property type="entry name" value="UPF0352"/>
    <property type="match status" value="1"/>
</dbReference>
<dbReference type="PIRSF" id="PIRSF006188">
    <property type="entry name" value="UCP006188"/>
    <property type="match status" value="1"/>
</dbReference>
<dbReference type="OrthoDB" id="5771474at2"/>
<accession>A0A4V2PNC5</accession>
<comment type="caution">
    <text evidence="2">The sequence shown here is derived from an EMBL/GenBank/DDBJ whole genome shotgun (WGS) entry which is preliminary data.</text>
</comment>
<dbReference type="NCBIfam" id="NF010242">
    <property type="entry name" value="PRK13689.1"/>
    <property type="match status" value="1"/>
</dbReference>
<gene>
    <name evidence="2" type="ORF">EV690_3507</name>
</gene>
<dbReference type="Pfam" id="PF07208">
    <property type="entry name" value="DUF1414"/>
    <property type="match status" value="1"/>
</dbReference>
<organism evidence="2 3">
    <name type="scientific">Celerinatantimonas diazotrophica</name>
    <dbReference type="NCBI Taxonomy" id="412034"/>
    <lineage>
        <taxon>Bacteria</taxon>
        <taxon>Pseudomonadati</taxon>
        <taxon>Pseudomonadota</taxon>
        <taxon>Gammaproteobacteria</taxon>
        <taxon>Celerinatantimonadaceae</taxon>
        <taxon>Celerinatantimonas</taxon>
    </lineage>
</organism>
<name>A0A4V2PNC5_9GAMM</name>